<dbReference type="Pfam" id="PF20471">
    <property type="entry name" value="DUF6716"/>
    <property type="match status" value="1"/>
</dbReference>
<gene>
    <name evidence="1" type="ORF">NNL39_02700</name>
</gene>
<dbReference type="Proteomes" id="UP001060039">
    <property type="component" value="Chromosome"/>
</dbReference>
<reference evidence="1" key="1">
    <citation type="submission" date="2022-07" db="EMBL/GenBank/DDBJ databases">
        <title>Taxonomic analysis of Microcella humidisoli nov. sp., isolated from riverside soil.</title>
        <authorList>
            <person name="Molina K.M."/>
            <person name="Kim S.B."/>
        </authorList>
    </citation>
    <scope>NUCLEOTIDE SEQUENCE</scope>
    <source>
        <strain evidence="1">MMS21-STM10</strain>
    </source>
</reference>
<proteinExistence type="predicted"/>
<protein>
    <recommendedName>
        <fullName evidence="3">Glycosyltransferase</fullName>
    </recommendedName>
</protein>
<dbReference type="RefSeq" id="WP_255160170.1">
    <property type="nucleotide sequence ID" value="NZ_CP101497.1"/>
</dbReference>
<dbReference type="SUPFAM" id="SSF53756">
    <property type="entry name" value="UDP-Glycosyltransferase/glycogen phosphorylase"/>
    <property type="match status" value="1"/>
</dbReference>
<accession>A0ABY5FY34</accession>
<evidence type="ECO:0000313" key="2">
    <source>
        <dbReference type="Proteomes" id="UP001060039"/>
    </source>
</evidence>
<name>A0ABY5FY34_9MICO</name>
<sequence>MIVVALTDSDSYLKWGAATLDRVVPEAERHVIVVANPVMPSVAQRDAAVASTSWRGGEVAVMQADDAVAFVRAIEADAVLVAMRGPMAALLLAMLAELPRRPVLWSGIPGIALPARRKALVYRAQADLIVVHSHRERRAFAELDRDAGLAHRFALTTLPFLDRRPAHGDDVVLAAQALVPVSRAARTTLVARFAEAARRHPERRFVLKVRARAGERQTHDERWPLDAVLHRIGETPANLVVQTGSMSAALDRAGGLVTVSSTAILEAIARGIPALAINDDGVDDALLNTTFIGSGLLGSTDDLVAGRFREPDAAWAADNYLHDPADDDAAQHLDELQRLRLQGALPARVPARSTRGGVLRRAWDRRTALGRHDGDPLGLVALVVGTPVRAVVRAGSRLRARAATVGAR</sequence>
<keyword evidence="2" id="KW-1185">Reference proteome</keyword>
<dbReference type="InterPro" id="IPR046561">
    <property type="entry name" value="DUF6716"/>
</dbReference>
<dbReference type="EMBL" id="CP101497">
    <property type="protein sequence ID" value="UTT63037.1"/>
    <property type="molecule type" value="Genomic_DNA"/>
</dbReference>
<evidence type="ECO:0000313" key="1">
    <source>
        <dbReference type="EMBL" id="UTT63037.1"/>
    </source>
</evidence>
<evidence type="ECO:0008006" key="3">
    <source>
        <dbReference type="Google" id="ProtNLM"/>
    </source>
</evidence>
<organism evidence="1 2">
    <name type="scientific">Microcella humidisoli</name>
    <dbReference type="NCBI Taxonomy" id="2963406"/>
    <lineage>
        <taxon>Bacteria</taxon>
        <taxon>Bacillati</taxon>
        <taxon>Actinomycetota</taxon>
        <taxon>Actinomycetes</taxon>
        <taxon>Micrococcales</taxon>
        <taxon>Microbacteriaceae</taxon>
        <taxon>Microcella</taxon>
    </lineage>
</organism>